<dbReference type="PANTHER" id="PTHR43798:SF33">
    <property type="entry name" value="HYDROLASE, PUTATIVE (AFU_ORTHOLOGUE AFUA_2G14860)-RELATED"/>
    <property type="match status" value="1"/>
</dbReference>
<feature type="signal peptide" evidence="1">
    <location>
        <begin position="1"/>
        <end position="30"/>
    </location>
</feature>
<organism evidence="3 4">
    <name type="scientific">Deinococcus hopiensis KR-140</name>
    <dbReference type="NCBI Taxonomy" id="695939"/>
    <lineage>
        <taxon>Bacteria</taxon>
        <taxon>Thermotogati</taxon>
        <taxon>Deinococcota</taxon>
        <taxon>Deinococci</taxon>
        <taxon>Deinococcales</taxon>
        <taxon>Deinococcaceae</taxon>
        <taxon>Deinococcus</taxon>
    </lineage>
</organism>
<reference evidence="3 4" key="1">
    <citation type="submission" date="2017-04" db="EMBL/GenBank/DDBJ databases">
        <authorList>
            <person name="Afonso C.L."/>
            <person name="Miller P.J."/>
            <person name="Scott M.A."/>
            <person name="Spackman E."/>
            <person name="Goraichik I."/>
            <person name="Dimitrov K.M."/>
            <person name="Suarez D.L."/>
            <person name="Swayne D.E."/>
        </authorList>
    </citation>
    <scope>NUCLEOTIDE SEQUENCE [LARGE SCALE GENOMIC DNA]</scope>
    <source>
        <strain evidence="3 4">KR-140</strain>
    </source>
</reference>
<feature type="domain" description="AB hydrolase-1" evidence="2">
    <location>
        <begin position="17"/>
        <end position="118"/>
    </location>
</feature>
<accession>A0A1W1UEC1</accession>
<name>A0A1W1UEC1_9DEIO</name>
<evidence type="ECO:0000259" key="2">
    <source>
        <dbReference type="Pfam" id="PF00561"/>
    </source>
</evidence>
<evidence type="ECO:0000256" key="1">
    <source>
        <dbReference type="SAM" id="SignalP"/>
    </source>
</evidence>
<dbReference type="EMBL" id="FWWU01000003">
    <property type="protein sequence ID" value="SMB79151.1"/>
    <property type="molecule type" value="Genomic_DNA"/>
</dbReference>
<proteinExistence type="predicted"/>
<evidence type="ECO:0000313" key="3">
    <source>
        <dbReference type="EMBL" id="SMB79151.1"/>
    </source>
</evidence>
<dbReference type="STRING" id="695939.SAMN00790413_05796"/>
<dbReference type="InterPro" id="IPR050266">
    <property type="entry name" value="AB_hydrolase_sf"/>
</dbReference>
<dbReference type="SUPFAM" id="SSF53474">
    <property type="entry name" value="alpha/beta-Hydrolases"/>
    <property type="match status" value="1"/>
</dbReference>
<feature type="chain" id="PRO_5011963845" evidence="1">
    <location>
        <begin position="31"/>
        <end position="246"/>
    </location>
</feature>
<dbReference type="GO" id="GO:0016020">
    <property type="term" value="C:membrane"/>
    <property type="evidence" value="ECO:0007669"/>
    <property type="project" value="TreeGrafter"/>
</dbReference>
<sequence length="246" mass="26364">MPVTVTVRLIVTTKHSLVLLPGALQSSALLAPLASALAPFADVLSLDLPGHGGQPIPDTLNAHELAQAVKVELDARNVARTHVFGYSLGGYVGLLLAQAHPDRVAGVFAHATKLSWTPEVASREVRGLDPDRILQKAPAFAATLEQVHAPQDWRLLTRRVADLLTQLGDNPAVTDAVLRGLTVPVQLSVGDHDRMVTVEETVGAYRTLARGRLLVLPDVTHPLEHSVQERLAPEIHTFLQATGGHT</sequence>
<keyword evidence="1" id="KW-0732">Signal</keyword>
<gene>
    <name evidence="3" type="ORF">SAMN00790413_05796</name>
</gene>
<dbReference type="AlphaFoldDB" id="A0A1W1UEC1"/>
<dbReference type="InterPro" id="IPR029058">
    <property type="entry name" value="AB_hydrolase_fold"/>
</dbReference>
<protein>
    <submittedName>
        <fullName evidence="3">Pimeloyl-ACP methyl ester carboxylesterase</fullName>
    </submittedName>
</protein>
<dbReference type="Pfam" id="PF00561">
    <property type="entry name" value="Abhydrolase_1"/>
    <property type="match status" value="1"/>
</dbReference>
<dbReference type="InterPro" id="IPR000073">
    <property type="entry name" value="AB_hydrolase_1"/>
</dbReference>
<keyword evidence="4" id="KW-1185">Reference proteome</keyword>
<dbReference type="Proteomes" id="UP000192582">
    <property type="component" value="Unassembled WGS sequence"/>
</dbReference>
<dbReference type="OrthoDB" id="9805423at2"/>
<dbReference type="PANTHER" id="PTHR43798">
    <property type="entry name" value="MONOACYLGLYCEROL LIPASE"/>
    <property type="match status" value="1"/>
</dbReference>
<evidence type="ECO:0000313" key="4">
    <source>
        <dbReference type="Proteomes" id="UP000192582"/>
    </source>
</evidence>
<dbReference type="Gene3D" id="3.40.50.1820">
    <property type="entry name" value="alpha/beta hydrolase"/>
    <property type="match status" value="1"/>
</dbReference>